<comment type="caution">
    <text evidence="2">The sequence shown here is derived from an EMBL/GenBank/DDBJ whole genome shotgun (WGS) entry which is preliminary data.</text>
</comment>
<keyword evidence="3" id="KW-1185">Reference proteome</keyword>
<proteinExistence type="predicted"/>
<name>A0A5M9JS50_MONFR</name>
<feature type="compositionally biased region" description="Polar residues" evidence="1">
    <location>
        <begin position="1"/>
        <end position="12"/>
    </location>
</feature>
<feature type="region of interest" description="Disordered" evidence="1">
    <location>
        <begin position="146"/>
        <end position="165"/>
    </location>
</feature>
<feature type="compositionally biased region" description="Polar residues" evidence="1">
    <location>
        <begin position="20"/>
        <end position="34"/>
    </location>
</feature>
<gene>
    <name evidence="2" type="ORF">EYC84_002952</name>
</gene>
<evidence type="ECO:0000313" key="3">
    <source>
        <dbReference type="Proteomes" id="UP000322873"/>
    </source>
</evidence>
<organism evidence="2 3">
    <name type="scientific">Monilinia fructicola</name>
    <name type="common">Brown rot fungus</name>
    <name type="synonym">Ciboria fructicola</name>
    <dbReference type="NCBI Taxonomy" id="38448"/>
    <lineage>
        <taxon>Eukaryota</taxon>
        <taxon>Fungi</taxon>
        <taxon>Dikarya</taxon>
        <taxon>Ascomycota</taxon>
        <taxon>Pezizomycotina</taxon>
        <taxon>Leotiomycetes</taxon>
        <taxon>Helotiales</taxon>
        <taxon>Sclerotiniaceae</taxon>
        <taxon>Monilinia</taxon>
    </lineage>
</organism>
<dbReference type="AlphaFoldDB" id="A0A5M9JS50"/>
<evidence type="ECO:0000313" key="2">
    <source>
        <dbReference type="EMBL" id="KAA8572328.1"/>
    </source>
</evidence>
<reference evidence="2 3" key="1">
    <citation type="submission" date="2019-06" db="EMBL/GenBank/DDBJ databases">
        <title>Genome Sequence of the Brown Rot Fungal Pathogen Monilinia fructicola.</title>
        <authorList>
            <person name="De Miccolis Angelini R.M."/>
            <person name="Landi L."/>
            <person name="Abate D."/>
            <person name="Pollastro S."/>
            <person name="Romanazzi G."/>
            <person name="Faretra F."/>
        </authorList>
    </citation>
    <scope>NUCLEOTIDE SEQUENCE [LARGE SCALE GENOMIC DNA]</scope>
    <source>
        <strain evidence="2 3">Mfrc123</strain>
    </source>
</reference>
<dbReference type="Proteomes" id="UP000322873">
    <property type="component" value="Unassembled WGS sequence"/>
</dbReference>
<feature type="region of interest" description="Disordered" evidence="1">
    <location>
        <begin position="1"/>
        <end position="36"/>
    </location>
</feature>
<evidence type="ECO:0000256" key="1">
    <source>
        <dbReference type="SAM" id="MobiDB-lite"/>
    </source>
</evidence>
<dbReference type="VEuPathDB" id="FungiDB:MFRU_003g04420"/>
<protein>
    <submittedName>
        <fullName evidence="2">Uncharacterized protein</fullName>
    </submittedName>
</protein>
<dbReference type="VEuPathDB" id="FungiDB:MFRU_003g04430"/>
<sequence length="433" mass="49151">MSQSTMTTSDSFAMSPHIAPSQSSGTTADQSPVSTPDHAAIDRWMFNRARNEKEHAAFREKMQFQSADFHHFLYKTAKTSPKIAVASPAWENIPFPVPAQSPKLSQGHGGRNLAMNATVDAIQEAPRRQPTPLDFGSRFRHQSVSGLQVQGPSVTSDRASNDGAQPGIKDALITVGAVFEVGRNSMEIAPAPIRLEQGINLDSFHARAHDTATSSSFVQSDTEMEAWGGDEQLEQGAKRKSAILKPLHGSPRQLQNACSLARSGKKTKTQQTAQRKGLRAFEKFEEYCRRHKPPPHPYYDRQKKLSHHRDSQLKRRWEMDLLIKQVKELVAREQDPRYQARQRQLRRLEEANRFIIDHDLRHFMDEKMRGEVSRQRAHAQAMEEQKAQWRADLEREIALADARERRRGGVTVTEVVLGGWWLVFLHLRCFIDA</sequence>
<feature type="compositionally biased region" description="Polar residues" evidence="1">
    <location>
        <begin position="146"/>
        <end position="158"/>
    </location>
</feature>
<dbReference type="EMBL" id="VICG01000004">
    <property type="protein sequence ID" value="KAA8572328.1"/>
    <property type="molecule type" value="Genomic_DNA"/>
</dbReference>
<accession>A0A5M9JS50</accession>